<evidence type="ECO:0000313" key="3">
    <source>
        <dbReference type="Proteomes" id="UP000189431"/>
    </source>
</evidence>
<keyword evidence="3" id="KW-1185">Reference proteome</keyword>
<feature type="region of interest" description="Disordered" evidence="1">
    <location>
        <begin position="1"/>
        <end position="98"/>
    </location>
</feature>
<evidence type="ECO:0000256" key="1">
    <source>
        <dbReference type="SAM" id="MobiDB-lite"/>
    </source>
</evidence>
<feature type="compositionally biased region" description="Basic and acidic residues" evidence="1">
    <location>
        <begin position="40"/>
        <end position="56"/>
    </location>
</feature>
<proteinExistence type="predicted"/>
<dbReference type="EMBL" id="MUFR01000073">
    <property type="protein sequence ID" value="OOF32667.1"/>
    <property type="molecule type" value="Genomic_DNA"/>
</dbReference>
<gene>
    <name evidence="2" type="ORF">BZJ21_14935</name>
</gene>
<feature type="compositionally biased region" description="Basic and acidic residues" evidence="1">
    <location>
        <begin position="65"/>
        <end position="77"/>
    </location>
</feature>
<reference evidence="3" key="1">
    <citation type="submission" date="2017-01" db="EMBL/GenBank/DDBJ databases">
        <title>Draft genome of the species Salinivibrio costicola subsp. alcaliphilus.</title>
        <authorList>
            <person name="Lopez-Hermoso C."/>
            <person name="De La Haba R."/>
            <person name="Sanchez-Porro C."/>
            <person name="Ventosa A."/>
        </authorList>
    </citation>
    <scope>NUCLEOTIDE SEQUENCE [LARGE SCALE GENOMIC DNA]</scope>
    <source>
        <strain evidence="3">CBH448</strain>
    </source>
</reference>
<accession>A0ABX3KNQ5</accession>
<feature type="compositionally biased region" description="Polar residues" evidence="1">
    <location>
        <begin position="20"/>
        <end position="39"/>
    </location>
</feature>
<dbReference type="RefSeq" id="WP_077670212.1">
    <property type="nucleotide sequence ID" value="NZ_MUFR01000073.1"/>
</dbReference>
<evidence type="ECO:0000313" key="2">
    <source>
        <dbReference type="EMBL" id="OOF32667.1"/>
    </source>
</evidence>
<name>A0ABX3KNQ5_SALCS</name>
<organism evidence="2 3">
    <name type="scientific">Salinivibrio costicola subsp. alcaliphilus</name>
    <dbReference type="NCBI Taxonomy" id="272773"/>
    <lineage>
        <taxon>Bacteria</taxon>
        <taxon>Pseudomonadati</taxon>
        <taxon>Pseudomonadota</taxon>
        <taxon>Gammaproteobacteria</taxon>
        <taxon>Vibrionales</taxon>
        <taxon>Vibrionaceae</taxon>
        <taxon>Salinivibrio</taxon>
    </lineage>
</organism>
<dbReference type="Proteomes" id="UP000189431">
    <property type="component" value="Unassembled WGS sequence"/>
</dbReference>
<sequence>MNVGNVGQSPAYHQAMKSKTPAQPQQNADKQAEQVSKANTFKDHVAKANGVKEGDKPASPQAAKHHVDVKGGADVKDGANAGAVAKAQEGKEPEETSAVKSFTYGALGMDHPEKVQESDDSSYTAGKFVSALGTIGTILAVIV</sequence>
<protein>
    <submittedName>
        <fullName evidence="2">Uncharacterized protein</fullName>
    </submittedName>
</protein>
<comment type="caution">
    <text evidence="2">The sequence shown here is derived from an EMBL/GenBank/DDBJ whole genome shotgun (WGS) entry which is preliminary data.</text>
</comment>